<name>A0ACB9ZBX3_9PEZI</name>
<dbReference type="EMBL" id="MU393435">
    <property type="protein sequence ID" value="KAI4868886.1"/>
    <property type="molecule type" value="Genomic_DNA"/>
</dbReference>
<gene>
    <name evidence="1" type="ORF">F4820DRAFT_409036</name>
</gene>
<dbReference type="Proteomes" id="UP001497700">
    <property type="component" value="Unassembled WGS sequence"/>
</dbReference>
<protein>
    <submittedName>
        <fullName evidence="1">Short chain dehydrogenase reductase</fullName>
    </submittedName>
</protein>
<proteinExistence type="predicted"/>
<keyword evidence="2" id="KW-1185">Reference proteome</keyword>
<comment type="caution">
    <text evidence="1">The sequence shown here is derived from an EMBL/GenBank/DDBJ whole genome shotgun (WGS) entry which is preliminary data.</text>
</comment>
<organism evidence="1 2">
    <name type="scientific">Hypoxylon rubiginosum</name>
    <dbReference type="NCBI Taxonomy" id="110542"/>
    <lineage>
        <taxon>Eukaryota</taxon>
        <taxon>Fungi</taxon>
        <taxon>Dikarya</taxon>
        <taxon>Ascomycota</taxon>
        <taxon>Pezizomycotina</taxon>
        <taxon>Sordariomycetes</taxon>
        <taxon>Xylariomycetidae</taxon>
        <taxon>Xylariales</taxon>
        <taxon>Hypoxylaceae</taxon>
        <taxon>Hypoxylon</taxon>
    </lineage>
</organism>
<sequence length="304" mass="32921">MISSCTAENCRNSSKSYIPLSPHPNPRRHLELQLTLLSFTSLEHRTLSQVSMASYLITGASRGFGLALVRELISHPTSKVGTVFAATRSDSSVLNELAQKSSGRVIVVKLDVTDRGSIKKAAAEVESKLEGKGLDVLINNAGICQYAFEGIKTMETLEESFAINVMGVHWVIQAFLPLVQKGAQKKVVNVSTTLGSTTMAPGNSYFPAPAYKISKAAANALTAQYAVEYEKEGFSFTALCPGWMKTEMGGGDVAELAPEESAKASLEIIFAEGQKYNGQLRKIFVKGWENFKGRNVYDGAIAPW</sequence>
<accession>A0ACB9ZBX3</accession>
<evidence type="ECO:0000313" key="1">
    <source>
        <dbReference type="EMBL" id="KAI4868886.1"/>
    </source>
</evidence>
<reference evidence="1 2" key="1">
    <citation type="journal article" date="2022" name="New Phytol.">
        <title>Ecological generalism drives hyperdiversity of secondary metabolite gene clusters in xylarialean endophytes.</title>
        <authorList>
            <person name="Franco M.E.E."/>
            <person name="Wisecaver J.H."/>
            <person name="Arnold A.E."/>
            <person name="Ju Y.M."/>
            <person name="Slot J.C."/>
            <person name="Ahrendt S."/>
            <person name="Moore L.P."/>
            <person name="Eastman K.E."/>
            <person name="Scott K."/>
            <person name="Konkel Z."/>
            <person name="Mondo S.J."/>
            <person name="Kuo A."/>
            <person name="Hayes R.D."/>
            <person name="Haridas S."/>
            <person name="Andreopoulos B."/>
            <person name="Riley R."/>
            <person name="LaButti K."/>
            <person name="Pangilinan J."/>
            <person name="Lipzen A."/>
            <person name="Amirebrahimi M."/>
            <person name="Yan J."/>
            <person name="Adam C."/>
            <person name="Keymanesh K."/>
            <person name="Ng V."/>
            <person name="Louie K."/>
            <person name="Northen T."/>
            <person name="Drula E."/>
            <person name="Henrissat B."/>
            <person name="Hsieh H.M."/>
            <person name="Youens-Clark K."/>
            <person name="Lutzoni F."/>
            <person name="Miadlikowska J."/>
            <person name="Eastwood D.C."/>
            <person name="Hamelin R.C."/>
            <person name="Grigoriev I.V."/>
            <person name="U'Ren J.M."/>
        </authorList>
    </citation>
    <scope>NUCLEOTIDE SEQUENCE [LARGE SCALE GENOMIC DNA]</scope>
    <source>
        <strain evidence="1 2">CBS 119005</strain>
    </source>
</reference>
<evidence type="ECO:0000313" key="2">
    <source>
        <dbReference type="Proteomes" id="UP001497700"/>
    </source>
</evidence>